<comment type="caution">
    <text evidence="1">The sequence shown here is derived from an EMBL/GenBank/DDBJ whole genome shotgun (WGS) entry which is preliminary data.</text>
</comment>
<name>A0ACB9NAU6_BAUVA</name>
<evidence type="ECO:0000313" key="2">
    <source>
        <dbReference type="Proteomes" id="UP000828941"/>
    </source>
</evidence>
<protein>
    <submittedName>
        <fullName evidence="1">Uncharacterized protein</fullName>
    </submittedName>
</protein>
<dbReference type="Proteomes" id="UP000828941">
    <property type="component" value="Chromosome 7"/>
</dbReference>
<sequence>MTSETKPWLMLLLLAATCLQHCVHGWPQVPCLFIFGDSSSDPGNNNNLAVSSRVNYPPYGVDFPKGVTGRYNNGKTTIDQIGELLGLTDFIPAYADYQTPFTNRQATDVYFGVNYASAGGGLDDFTGSSLGKIFSLTDQINQHKSIYFQIAAALKSEEQAKEHLEKCLYYLDLGTNDYVINYFDTNFYNTSQIYTPEEWALHLFDRYYEHLTELHKFSARKFALSGLGFLGCRPHQRNSKGECDKNINDALTLFNNELPGLVNILNANYPDSQFMYVNYPAIQTSVFDDFINDAGCCVADAFFGLCVVDSIIA</sequence>
<proteinExistence type="predicted"/>
<gene>
    <name evidence="1" type="ORF">L6164_017233</name>
</gene>
<organism evidence="1 2">
    <name type="scientific">Bauhinia variegata</name>
    <name type="common">Purple orchid tree</name>
    <name type="synonym">Phanera variegata</name>
    <dbReference type="NCBI Taxonomy" id="167791"/>
    <lineage>
        <taxon>Eukaryota</taxon>
        <taxon>Viridiplantae</taxon>
        <taxon>Streptophyta</taxon>
        <taxon>Embryophyta</taxon>
        <taxon>Tracheophyta</taxon>
        <taxon>Spermatophyta</taxon>
        <taxon>Magnoliopsida</taxon>
        <taxon>eudicotyledons</taxon>
        <taxon>Gunneridae</taxon>
        <taxon>Pentapetalae</taxon>
        <taxon>rosids</taxon>
        <taxon>fabids</taxon>
        <taxon>Fabales</taxon>
        <taxon>Fabaceae</taxon>
        <taxon>Cercidoideae</taxon>
        <taxon>Cercideae</taxon>
        <taxon>Bauhiniinae</taxon>
        <taxon>Bauhinia</taxon>
    </lineage>
</organism>
<accession>A0ACB9NAU6</accession>
<reference evidence="1 2" key="1">
    <citation type="journal article" date="2022" name="DNA Res.">
        <title>Chromosomal-level genome assembly of the orchid tree Bauhinia variegata (Leguminosae; Cercidoideae) supports the allotetraploid origin hypothesis of Bauhinia.</title>
        <authorList>
            <person name="Zhong Y."/>
            <person name="Chen Y."/>
            <person name="Zheng D."/>
            <person name="Pang J."/>
            <person name="Liu Y."/>
            <person name="Luo S."/>
            <person name="Meng S."/>
            <person name="Qian L."/>
            <person name="Wei D."/>
            <person name="Dai S."/>
            <person name="Zhou R."/>
        </authorList>
    </citation>
    <scope>NUCLEOTIDE SEQUENCE [LARGE SCALE GENOMIC DNA]</scope>
    <source>
        <strain evidence="1">BV-YZ2020</strain>
    </source>
</reference>
<evidence type="ECO:0000313" key="1">
    <source>
        <dbReference type="EMBL" id="KAI4332311.1"/>
    </source>
</evidence>
<dbReference type="EMBL" id="CM039432">
    <property type="protein sequence ID" value="KAI4332311.1"/>
    <property type="molecule type" value="Genomic_DNA"/>
</dbReference>
<keyword evidence="2" id="KW-1185">Reference proteome</keyword>